<dbReference type="AlphaFoldDB" id="A0A1S1RLN1"/>
<gene>
    <name evidence="4" type="ORF">BBK14_00065</name>
</gene>
<evidence type="ECO:0000256" key="1">
    <source>
        <dbReference type="SAM" id="MobiDB-lite"/>
    </source>
</evidence>
<evidence type="ECO:0000313" key="5">
    <source>
        <dbReference type="Proteomes" id="UP000179769"/>
    </source>
</evidence>
<proteinExistence type="predicted"/>
<keyword evidence="5" id="KW-1185">Reference proteome</keyword>
<comment type="caution">
    <text evidence="4">The sequence shown here is derived from an EMBL/GenBank/DDBJ whole genome shotgun (WGS) entry which is preliminary data.</text>
</comment>
<sequence>MRTGRGMLIVASLSLAASVAGCGGSDGPADQAVSAPPGPPVVSGTSQPPAASTARPTAVTGSTGPSAGIPVTGAGGAGPACVSTGLAASLEDVQGAAGHVYGRIVLRNTGPGTCSVVGYPGVSVVNATGGQVGAAADRTGPAGTPVTLPPGGSTGATLAITQAGLLPGCEEPGQAVRGSNLRVYPPDDRGSLLAALPAGVETCRDPAVHQLAVGAFGQP</sequence>
<feature type="compositionally biased region" description="Low complexity" evidence="1">
    <location>
        <begin position="31"/>
        <end position="49"/>
    </location>
</feature>
<name>A0A1S1RLN1_9ACTN</name>
<dbReference type="OrthoDB" id="3268346at2"/>
<dbReference type="RefSeq" id="WP_071059094.1">
    <property type="nucleotide sequence ID" value="NZ_MAXA01000001.1"/>
</dbReference>
<organism evidence="4 5">
    <name type="scientific">Parafrankia soli</name>
    <dbReference type="NCBI Taxonomy" id="2599596"/>
    <lineage>
        <taxon>Bacteria</taxon>
        <taxon>Bacillati</taxon>
        <taxon>Actinomycetota</taxon>
        <taxon>Actinomycetes</taxon>
        <taxon>Frankiales</taxon>
        <taxon>Frankiaceae</taxon>
        <taxon>Parafrankia</taxon>
    </lineage>
</organism>
<reference evidence="5" key="1">
    <citation type="submission" date="2016-07" db="EMBL/GenBank/DDBJ databases">
        <title>Frankia sp. NRRL B-16219 Genome sequencing.</title>
        <authorList>
            <person name="Ghodhbane-Gtari F."/>
            <person name="Swanson E."/>
            <person name="Gueddou A."/>
            <person name="Louati M."/>
            <person name="Nouioui I."/>
            <person name="Hezbri K."/>
            <person name="Abebe-Akele F."/>
            <person name="Simpson S."/>
            <person name="Morris K."/>
            <person name="Thomas K."/>
            <person name="Gtari M."/>
            <person name="Tisa L.S."/>
        </authorList>
    </citation>
    <scope>NUCLEOTIDE SEQUENCE [LARGE SCALE GENOMIC DNA]</scope>
    <source>
        <strain evidence="5">NRRL B-16219</strain>
    </source>
</reference>
<dbReference type="EMBL" id="MAXA01000001">
    <property type="protein sequence ID" value="OHV46721.1"/>
    <property type="molecule type" value="Genomic_DNA"/>
</dbReference>
<feature type="region of interest" description="Disordered" evidence="1">
    <location>
        <begin position="26"/>
        <end position="71"/>
    </location>
</feature>
<evidence type="ECO:0000259" key="3">
    <source>
        <dbReference type="Pfam" id="PF14016"/>
    </source>
</evidence>
<evidence type="ECO:0000256" key="2">
    <source>
        <dbReference type="SAM" id="SignalP"/>
    </source>
</evidence>
<keyword evidence="2" id="KW-0732">Signal</keyword>
<protein>
    <recommendedName>
        <fullName evidence="3">DUF4232 domain-containing protein</fullName>
    </recommendedName>
</protein>
<dbReference type="Pfam" id="PF14016">
    <property type="entry name" value="DUF4232"/>
    <property type="match status" value="1"/>
</dbReference>
<evidence type="ECO:0000313" key="4">
    <source>
        <dbReference type="EMBL" id="OHV46721.1"/>
    </source>
</evidence>
<accession>A0A1S1RLN1</accession>
<feature type="signal peptide" evidence="2">
    <location>
        <begin position="1"/>
        <end position="22"/>
    </location>
</feature>
<dbReference type="Proteomes" id="UP000179769">
    <property type="component" value="Unassembled WGS sequence"/>
</dbReference>
<dbReference type="InterPro" id="IPR025326">
    <property type="entry name" value="DUF4232"/>
</dbReference>
<feature type="domain" description="DUF4232" evidence="3">
    <location>
        <begin position="81"/>
        <end position="216"/>
    </location>
</feature>
<dbReference type="PROSITE" id="PS51257">
    <property type="entry name" value="PROKAR_LIPOPROTEIN"/>
    <property type="match status" value="1"/>
</dbReference>
<feature type="chain" id="PRO_5039068362" description="DUF4232 domain-containing protein" evidence="2">
    <location>
        <begin position="23"/>
        <end position="219"/>
    </location>
</feature>